<evidence type="ECO:0000313" key="9">
    <source>
        <dbReference type="Proteomes" id="UP000541352"/>
    </source>
</evidence>
<feature type="transmembrane region" description="Helical" evidence="7">
    <location>
        <begin position="12"/>
        <end position="34"/>
    </location>
</feature>
<evidence type="ECO:0000256" key="4">
    <source>
        <dbReference type="ARBA" id="ARBA00022692"/>
    </source>
</evidence>
<evidence type="ECO:0000256" key="7">
    <source>
        <dbReference type="SAM" id="Phobius"/>
    </source>
</evidence>
<organism evidence="8 9">
    <name type="scientific">Runella defluvii</name>
    <dbReference type="NCBI Taxonomy" id="370973"/>
    <lineage>
        <taxon>Bacteria</taxon>
        <taxon>Pseudomonadati</taxon>
        <taxon>Bacteroidota</taxon>
        <taxon>Cytophagia</taxon>
        <taxon>Cytophagales</taxon>
        <taxon>Spirosomataceae</taxon>
        <taxon>Runella</taxon>
    </lineage>
</organism>
<keyword evidence="3" id="KW-1003">Cell membrane</keyword>
<dbReference type="EMBL" id="JACIBY010000017">
    <property type="protein sequence ID" value="MBB3841396.1"/>
    <property type="molecule type" value="Genomic_DNA"/>
</dbReference>
<evidence type="ECO:0000256" key="5">
    <source>
        <dbReference type="ARBA" id="ARBA00022989"/>
    </source>
</evidence>
<reference evidence="8 9" key="1">
    <citation type="submission" date="2020-08" db="EMBL/GenBank/DDBJ databases">
        <title>Genomic Encyclopedia of Type Strains, Phase IV (KMG-IV): sequencing the most valuable type-strain genomes for metagenomic binning, comparative biology and taxonomic classification.</title>
        <authorList>
            <person name="Goeker M."/>
        </authorList>
    </citation>
    <scope>NUCLEOTIDE SEQUENCE [LARGE SCALE GENOMIC DNA]</scope>
    <source>
        <strain evidence="8 9">DSM 17976</strain>
    </source>
</reference>
<feature type="transmembrane region" description="Helical" evidence="7">
    <location>
        <begin position="81"/>
        <end position="97"/>
    </location>
</feature>
<name>A0A7W6ETH5_9BACT</name>
<gene>
    <name evidence="8" type="ORF">FHS57_005424</name>
</gene>
<sequence>MLAFFKPSSQQTYTDLGLLVLRIFVFIMLIPHGYDKLLSFLDGANDFPDPLHVGVRFSHFMTVLGEVFIPLLLIFGLFTRLAAVIEIGLFLVIAFVIHGSDPFGDKEHALLYLVPSLALLLTGAGKYSLDAALFKKK</sequence>
<keyword evidence="6 7" id="KW-0472">Membrane</keyword>
<feature type="transmembrane region" description="Helical" evidence="7">
    <location>
        <begin position="109"/>
        <end position="129"/>
    </location>
</feature>
<proteinExistence type="inferred from homology"/>
<dbReference type="InterPro" id="IPR051907">
    <property type="entry name" value="DoxX-like_oxidoreductase"/>
</dbReference>
<dbReference type="Pfam" id="PF07681">
    <property type="entry name" value="DoxX"/>
    <property type="match status" value="1"/>
</dbReference>
<evidence type="ECO:0000256" key="1">
    <source>
        <dbReference type="ARBA" id="ARBA00004651"/>
    </source>
</evidence>
<evidence type="ECO:0000256" key="6">
    <source>
        <dbReference type="ARBA" id="ARBA00023136"/>
    </source>
</evidence>
<dbReference type="InterPro" id="IPR032808">
    <property type="entry name" value="DoxX"/>
</dbReference>
<dbReference type="GO" id="GO:0005886">
    <property type="term" value="C:plasma membrane"/>
    <property type="evidence" value="ECO:0007669"/>
    <property type="project" value="UniProtKB-SubCell"/>
</dbReference>
<accession>A0A7W6ETH5</accession>
<dbReference type="PANTHER" id="PTHR33452:SF1">
    <property type="entry name" value="INNER MEMBRANE PROTEIN YPHA-RELATED"/>
    <property type="match status" value="1"/>
</dbReference>
<comment type="similarity">
    <text evidence="2">Belongs to the DoxX family.</text>
</comment>
<dbReference type="PANTHER" id="PTHR33452">
    <property type="entry name" value="OXIDOREDUCTASE CATD-RELATED"/>
    <property type="match status" value="1"/>
</dbReference>
<protein>
    <submittedName>
        <fullName evidence="8">Putative oxidoreductase</fullName>
    </submittedName>
</protein>
<feature type="transmembrane region" description="Helical" evidence="7">
    <location>
        <begin position="54"/>
        <end position="74"/>
    </location>
</feature>
<evidence type="ECO:0000256" key="3">
    <source>
        <dbReference type="ARBA" id="ARBA00022475"/>
    </source>
</evidence>
<keyword evidence="4 7" id="KW-0812">Transmembrane</keyword>
<evidence type="ECO:0000313" key="8">
    <source>
        <dbReference type="EMBL" id="MBB3841396.1"/>
    </source>
</evidence>
<dbReference type="RefSeq" id="WP_183979044.1">
    <property type="nucleotide sequence ID" value="NZ_JACIBY010000017.1"/>
</dbReference>
<keyword evidence="9" id="KW-1185">Reference proteome</keyword>
<comment type="caution">
    <text evidence="8">The sequence shown here is derived from an EMBL/GenBank/DDBJ whole genome shotgun (WGS) entry which is preliminary data.</text>
</comment>
<dbReference type="Proteomes" id="UP000541352">
    <property type="component" value="Unassembled WGS sequence"/>
</dbReference>
<evidence type="ECO:0000256" key="2">
    <source>
        <dbReference type="ARBA" id="ARBA00006679"/>
    </source>
</evidence>
<dbReference type="AlphaFoldDB" id="A0A7W6ETH5"/>
<keyword evidence="5 7" id="KW-1133">Transmembrane helix</keyword>
<comment type="subcellular location">
    <subcellularLocation>
        <location evidence="1">Cell membrane</location>
        <topology evidence="1">Multi-pass membrane protein</topology>
    </subcellularLocation>
</comment>